<evidence type="ECO:0000256" key="3">
    <source>
        <dbReference type="ARBA" id="ARBA00022741"/>
    </source>
</evidence>
<dbReference type="Pfam" id="PF00005">
    <property type="entry name" value="ABC_tran"/>
    <property type="match status" value="1"/>
</dbReference>
<dbReference type="Gene3D" id="3.40.50.300">
    <property type="entry name" value="P-loop containing nucleotide triphosphate hydrolases"/>
    <property type="match status" value="1"/>
</dbReference>
<feature type="transmembrane region" description="Helical" evidence="5">
    <location>
        <begin position="612"/>
        <end position="630"/>
    </location>
</feature>
<feature type="domain" description="ABC transporter" evidence="6">
    <location>
        <begin position="2"/>
        <end position="228"/>
    </location>
</feature>
<keyword evidence="3" id="KW-0547">Nucleotide-binding</keyword>
<feature type="transmembrane region" description="Helical" evidence="5">
    <location>
        <begin position="480"/>
        <end position="502"/>
    </location>
</feature>
<feature type="transmembrane region" description="Helical" evidence="5">
    <location>
        <begin position="391"/>
        <end position="411"/>
    </location>
</feature>
<dbReference type="PANTHER" id="PTHR43335">
    <property type="entry name" value="ABC TRANSPORTER, ATP-BINDING PROTEIN"/>
    <property type="match status" value="1"/>
</dbReference>
<dbReference type="InterPro" id="IPR003439">
    <property type="entry name" value="ABC_transporter-like_ATP-bd"/>
</dbReference>
<dbReference type="KEGG" id="sarm:DVA86_12730"/>
<keyword evidence="8" id="KW-1185">Reference proteome</keyword>
<evidence type="ECO:0000256" key="1">
    <source>
        <dbReference type="ARBA" id="ARBA00005417"/>
    </source>
</evidence>
<organism evidence="7 8">
    <name type="scientific">Streptomyces armeniacus</name>
    <dbReference type="NCBI Taxonomy" id="83291"/>
    <lineage>
        <taxon>Bacteria</taxon>
        <taxon>Bacillati</taxon>
        <taxon>Actinomycetota</taxon>
        <taxon>Actinomycetes</taxon>
        <taxon>Kitasatosporales</taxon>
        <taxon>Streptomycetaceae</taxon>
        <taxon>Streptomyces</taxon>
    </lineage>
</organism>
<dbReference type="Proteomes" id="UP000254425">
    <property type="component" value="Chromosome"/>
</dbReference>
<dbReference type="SUPFAM" id="SSF52540">
    <property type="entry name" value="P-loop containing nucleoside triphosphate hydrolases"/>
    <property type="match status" value="1"/>
</dbReference>
<sequence>MIQAIGLTSVPRRHERPRVDDLTFEARPGRVTALLGPQGAGKTTALRLILRLDSGRGVALLRGRPLYRVPCPVREVGVLLGDVPGHPARTARGHLRMLAAVAGVPAERADDLLDLVGLSGLAHEPLGNFSLGMDRRLGVAAALLGDPHTLVLDEPSQGLSPREASWLHGLLREYADQGGAVLTTVRDPREATRIADRVVTIDNGRLIADQETAEYARARLRPRVAVSSPHAERLAMLLSREARAALPAETENSTHDTVEVVREGGARLSVYGSSCAAVGEIAYRNGILVHRLADETADVGVTLETPLARADGRKAGGSRDVDEPHNGTGPRVNAAATDADAGIGSAVAVPAGTVYGAGTDTTPRLPAIPRPGPAAPFRYELHRMFGLGATWWAMAAAVLLALGMAVALVAMESSLYGHGPAHPLPLLAGWPPGPAFLLSPAAVVAGVLGALAYGQEFAYPALSPANTPVPRSPGLFGAKLAVSAATAAALVAVTATVNALVLSLLFGGDVLAVPAGAPAQSVQALSALAVTVGCGWAGLLAAAVCRSTLVGLAAVLAVPMLVVPSVRELFAGPSGRAFEGFPGRLEPAYFVSWPSVVERVAPACWRVLSQPVGQATVLSAFVLLCGYLLVGLRARGRQRSAPVPKPQKRSNTAP</sequence>
<dbReference type="PANTHER" id="PTHR43335:SF4">
    <property type="entry name" value="ABC TRANSPORTER, ATP-BINDING PROTEIN"/>
    <property type="match status" value="1"/>
</dbReference>
<dbReference type="RefSeq" id="WP_208884642.1">
    <property type="nucleotide sequence ID" value="NZ_CP031320.1"/>
</dbReference>
<dbReference type="PROSITE" id="PS50893">
    <property type="entry name" value="ABC_TRANSPORTER_2"/>
    <property type="match status" value="1"/>
</dbReference>
<gene>
    <name evidence="7" type="ORF">DVA86_12730</name>
</gene>
<evidence type="ECO:0000256" key="4">
    <source>
        <dbReference type="ARBA" id="ARBA00022840"/>
    </source>
</evidence>
<evidence type="ECO:0000256" key="2">
    <source>
        <dbReference type="ARBA" id="ARBA00022448"/>
    </source>
</evidence>
<feature type="transmembrane region" description="Helical" evidence="5">
    <location>
        <begin position="549"/>
        <end position="566"/>
    </location>
</feature>
<feature type="transmembrane region" description="Helical" evidence="5">
    <location>
        <begin position="431"/>
        <end position="453"/>
    </location>
</feature>
<accession>A0A345Y079</accession>
<keyword evidence="5" id="KW-0472">Membrane</keyword>
<name>A0A345Y079_9ACTN</name>
<evidence type="ECO:0000256" key="5">
    <source>
        <dbReference type="SAM" id="Phobius"/>
    </source>
</evidence>
<dbReference type="EMBL" id="CP031320">
    <property type="protein sequence ID" value="AXK37295.1"/>
    <property type="molecule type" value="Genomic_DNA"/>
</dbReference>
<keyword evidence="2" id="KW-0813">Transport</keyword>
<dbReference type="SMART" id="SM00382">
    <property type="entry name" value="AAA"/>
    <property type="match status" value="1"/>
</dbReference>
<keyword evidence="5" id="KW-1133">Transmembrane helix</keyword>
<feature type="transmembrane region" description="Helical" evidence="5">
    <location>
        <begin position="522"/>
        <end position="542"/>
    </location>
</feature>
<proteinExistence type="inferred from homology"/>
<comment type="similarity">
    <text evidence="1">Belongs to the ABC transporter superfamily.</text>
</comment>
<dbReference type="GO" id="GO:0016887">
    <property type="term" value="F:ATP hydrolysis activity"/>
    <property type="evidence" value="ECO:0007669"/>
    <property type="project" value="InterPro"/>
</dbReference>
<keyword evidence="5" id="KW-0812">Transmembrane</keyword>
<evidence type="ECO:0000313" key="8">
    <source>
        <dbReference type="Proteomes" id="UP000254425"/>
    </source>
</evidence>
<evidence type="ECO:0000259" key="6">
    <source>
        <dbReference type="PROSITE" id="PS50893"/>
    </source>
</evidence>
<evidence type="ECO:0000313" key="7">
    <source>
        <dbReference type="EMBL" id="AXK37295.1"/>
    </source>
</evidence>
<reference evidence="7 8" key="1">
    <citation type="submission" date="2018-07" db="EMBL/GenBank/DDBJ databases">
        <title>Draft genome of the type strain Streptomyces armeniacus ATCC 15676.</title>
        <authorList>
            <person name="Labana P."/>
            <person name="Gosse J.T."/>
            <person name="Boddy C.N."/>
        </authorList>
    </citation>
    <scope>NUCLEOTIDE SEQUENCE [LARGE SCALE GENOMIC DNA]</scope>
    <source>
        <strain evidence="7 8">ATCC 15676</strain>
    </source>
</reference>
<dbReference type="GO" id="GO:0005524">
    <property type="term" value="F:ATP binding"/>
    <property type="evidence" value="ECO:0007669"/>
    <property type="project" value="UniProtKB-KW"/>
</dbReference>
<protein>
    <submittedName>
        <fullName evidence="7">ATP-binding cassette domain-containing protein</fullName>
    </submittedName>
</protein>
<dbReference type="AlphaFoldDB" id="A0A345Y079"/>
<keyword evidence="4 7" id="KW-0067">ATP-binding</keyword>
<dbReference type="InterPro" id="IPR027417">
    <property type="entry name" value="P-loop_NTPase"/>
</dbReference>
<dbReference type="InterPro" id="IPR003593">
    <property type="entry name" value="AAA+_ATPase"/>
</dbReference>